<evidence type="ECO:0000259" key="2">
    <source>
        <dbReference type="PROSITE" id="PS50887"/>
    </source>
</evidence>
<feature type="transmembrane region" description="Helical" evidence="1">
    <location>
        <begin position="153"/>
        <end position="173"/>
    </location>
</feature>
<keyword evidence="1" id="KW-0812">Transmembrane</keyword>
<organism evidence="3 4">
    <name type="scientific">Aeromicrobium alkaliterrae</name>
    <dbReference type="NCBI Taxonomy" id="302168"/>
    <lineage>
        <taxon>Bacteria</taxon>
        <taxon>Bacillati</taxon>
        <taxon>Actinomycetota</taxon>
        <taxon>Actinomycetes</taxon>
        <taxon>Propionibacteriales</taxon>
        <taxon>Nocardioidaceae</taxon>
        <taxon>Aeromicrobium</taxon>
    </lineage>
</organism>
<sequence length="378" mass="38822">MSLDATTAQLTSSALLAAITAHLMLTTVLQYDTRAGRIISVAYVTVTGTGVLTASLAGDGTQMGLGAVAAGGITLSFGLLRSGLRLQQLGSSPQLPLALGAAAVTAASVVFVPLAADRPVPLALSVVFSAAFAVAAATDSLRGPAAERPSARVLQAVMALVAATIVVISVLIVVDTIDWDGSIDLAVAIGTTIAFTLAALCVTSLRAEDARTTWWGDDARGAISDFDVAGAAAFRRDAEDRIGRSSVAGASVGLVWIEIDALEDLAEVYGSAVRDRAVVHVGRVLRSHVPPFALLGHLGGGRFAVLTTARARRPIDRVAGAVRTGLSERPDDLPLLITCRIGTSVDHPGTATLDRLLAAAQARSRRDTYGDLDAPTSS</sequence>
<evidence type="ECO:0000313" key="3">
    <source>
        <dbReference type="EMBL" id="GAA1739012.1"/>
    </source>
</evidence>
<dbReference type="EMBL" id="BAAAME010000004">
    <property type="protein sequence ID" value="GAA1739012.1"/>
    <property type="molecule type" value="Genomic_DNA"/>
</dbReference>
<feature type="transmembrane region" description="Helical" evidence="1">
    <location>
        <begin position="63"/>
        <end position="83"/>
    </location>
</feature>
<dbReference type="SUPFAM" id="SSF55073">
    <property type="entry name" value="Nucleotide cyclase"/>
    <property type="match status" value="1"/>
</dbReference>
<gene>
    <name evidence="3" type="ORF">GCM10009710_19130</name>
</gene>
<keyword evidence="1" id="KW-1133">Transmembrane helix</keyword>
<keyword evidence="4" id="KW-1185">Reference proteome</keyword>
<evidence type="ECO:0000313" key="4">
    <source>
        <dbReference type="Proteomes" id="UP001501057"/>
    </source>
</evidence>
<evidence type="ECO:0000256" key="1">
    <source>
        <dbReference type="SAM" id="Phobius"/>
    </source>
</evidence>
<feature type="transmembrane region" description="Helical" evidence="1">
    <location>
        <begin position="12"/>
        <end position="31"/>
    </location>
</feature>
<dbReference type="Proteomes" id="UP001501057">
    <property type="component" value="Unassembled WGS sequence"/>
</dbReference>
<dbReference type="RefSeq" id="WP_344200580.1">
    <property type="nucleotide sequence ID" value="NZ_BAAAME010000004.1"/>
</dbReference>
<dbReference type="InterPro" id="IPR000160">
    <property type="entry name" value="GGDEF_dom"/>
</dbReference>
<feature type="transmembrane region" description="Helical" evidence="1">
    <location>
        <begin position="95"/>
        <end position="116"/>
    </location>
</feature>
<feature type="transmembrane region" description="Helical" evidence="1">
    <location>
        <begin position="122"/>
        <end position="141"/>
    </location>
</feature>
<reference evidence="3 4" key="1">
    <citation type="journal article" date="2019" name="Int. J. Syst. Evol. Microbiol.">
        <title>The Global Catalogue of Microorganisms (GCM) 10K type strain sequencing project: providing services to taxonomists for standard genome sequencing and annotation.</title>
        <authorList>
            <consortium name="The Broad Institute Genomics Platform"/>
            <consortium name="The Broad Institute Genome Sequencing Center for Infectious Disease"/>
            <person name="Wu L."/>
            <person name="Ma J."/>
        </authorList>
    </citation>
    <scope>NUCLEOTIDE SEQUENCE [LARGE SCALE GENOMIC DNA]</scope>
    <source>
        <strain evidence="3 4">JCM 13518</strain>
    </source>
</reference>
<dbReference type="PROSITE" id="PS50887">
    <property type="entry name" value="GGDEF"/>
    <property type="match status" value="1"/>
</dbReference>
<dbReference type="InterPro" id="IPR043128">
    <property type="entry name" value="Rev_trsase/Diguanyl_cyclase"/>
</dbReference>
<feature type="domain" description="GGDEF" evidence="2">
    <location>
        <begin position="250"/>
        <end position="378"/>
    </location>
</feature>
<feature type="transmembrane region" description="Helical" evidence="1">
    <location>
        <begin position="185"/>
        <end position="205"/>
    </location>
</feature>
<keyword evidence="1" id="KW-0472">Membrane</keyword>
<dbReference type="Pfam" id="PF00990">
    <property type="entry name" value="GGDEF"/>
    <property type="match status" value="1"/>
</dbReference>
<proteinExistence type="predicted"/>
<protein>
    <recommendedName>
        <fullName evidence="2">GGDEF domain-containing protein</fullName>
    </recommendedName>
</protein>
<name>A0ABN2JU58_9ACTN</name>
<comment type="caution">
    <text evidence="3">The sequence shown here is derived from an EMBL/GenBank/DDBJ whole genome shotgun (WGS) entry which is preliminary data.</text>
</comment>
<dbReference type="Gene3D" id="3.30.70.270">
    <property type="match status" value="1"/>
</dbReference>
<dbReference type="SMART" id="SM00267">
    <property type="entry name" value="GGDEF"/>
    <property type="match status" value="1"/>
</dbReference>
<accession>A0ABN2JU58</accession>
<dbReference type="InterPro" id="IPR029787">
    <property type="entry name" value="Nucleotide_cyclase"/>
</dbReference>
<feature type="transmembrane region" description="Helical" evidence="1">
    <location>
        <begin position="38"/>
        <end position="57"/>
    </location>
</feature>